<dbReference type="InterPro" id="IPR045864">
    <property type="entry name" value="aa-tRNA-synth_II/BPL/LPL"/>
</dbReference>
<gene>
    <name evidence="10" type="primary">proS</name>
    <name evidence="12" type="ORF">K8U88_01065</name>
</gene>
<keyword evidence="8 10" id="KW-0030">Aminoacyl-tRNA synthetase</keyword>
<protein>
    <recommendedName>
        <fullName evidence="10">Proline--tRNA ligase</fullName>
        <ecNumber evidence="10">6.1.1.15</ecNumber>
    </recommendedName>
    <alternativeName>
        <fullName evidence="10">Prolyl-tRNA synthetase</fullName>
        <shortName evidence="10">ProRS</shortName>
    </alternativeName>
</protein>
<comment type="subcellular location">
    <subcellularLocation>
        <location evidence="1 10">Cytoplasm</location>
    </subcellularLocation>
</comment>
<reference evidence="12" key="1">
    <citation type="journal article" date="2021" name="PeerJ">
        <title>Extensive microbial diversity within the chicken gut microbiome revealed by metagenomics and culture.</title>
        <authorList>
            <person name="Gilroy R."/>
            <person name="Ravi A."/>
            <person name="Getino M."/>
            <person name="Pursley I."/>
            <person name="Horton D.L."/>
            <person name="Alikhan N.F."/>
            <person name="Baker D."/>
            <person name="Gharbi K."/>
            <person name="Hall N."/>
            <person name="Watson M."/>
            <person name="Adriaenssens E.M."/>
            <person name="Foster-Nyarko E."/>
            <person name="Jarju S."/>
            <person name="Secka A."/>
            <person name="Antonio M."/>
            <person name="Oren A."/>
            <person name="Chaudhuri R.R."/>
            <person name="La Ragione R."/>
            <person name="Hildebrand F."/>
            <person name="Pallen M.J."/>
        </authorList>
    </citation>
    <scope>NUCLEOTIDE SEQUENCE</scope>
    <source>
        <strain evidence="12">CHK173-2145</strain>
    </source>
</reference>
<dbReference type="InterPro" id="IPR050062">
    <property type="entry name" value="Pro-tRNA_synthetase"/>
</dbReference>
<dbReference type="GO" id="GO:0016740">
    <property type="term" value="F:transferase activity"/>
    <property type="evidence" value="ECO:0007669"/>
    <property type="project" value="UniProtKB-ARBA"/>
</dbReference>
<dbReference type="InterPro" id="IPR004154">
    <property type="entry name" value="Anticodon-bd"/>
</dbReference>
<dbReference type="AlphaFoldDB" id="A0A921EYK5"/>
<evidence type="ECO:0000313" key="12">
    <source>
        <dbReference type="EMBL" id="HJE86151.1"/>
    </source>
</evidence>
<evidence type="ECO:0000256" key="2">
    <source>
        <dbReference type="ARBA" id="ARBA00011738"/>
    </source>
</evidence>
<dbReference type="PANTHER" id="PTHR42753">
    <property type="entry name" value="MITOCHONDRIAL RIBOSOME PROTEIN L39/PROLYL-TRNA LIGASE FAMILY MEMBER"/>
    <property type="match status" value="1"/>
</dbReference>
<dbReference type="EC" id="6.1.1.15" evidence="10"/>
<comment type="domain">
    <text evidence="10">Consists of three domains: the N-terminal catalytic domain, the editing domain and the C-terminal anticodon-binding domain.</text>
</comment>
<organism evidence="12 13">
    <name type="scientific">Levilactobacillus hammesii</name>
    <dbReference type="NCBI Taxonomy" id="267633"/>
    <lineage>
        <taxon>Bacteria</taxon>
        <taxon>Bacillati</taxon>
        <taxon>Bacillota</taxon>
        <taxon>Bacilli</taxon>
        <taxon>Lactobacillales</taxon>
        <taxon>Lactobacillaceae</taxon>
        <taxon>Levilactobacillus</taxon>
    </lineage>
</organism>
<dbReference type="GO" id="GO:0140096">
    <property type="term" value="F:catalytic activity, acting on a protein"/>
    <property type="evidence" value="ECO:0007669"/>
    <property type="project" value="UniProtKB-ARBA"/>
</dbReference>
<evidence type="ECO:0000256" key="10">
    <source>
        <dbReference type="HAMAP-Rule" id="MF_01569"/>
    </source>
</evidence>
<evidence type="ECO:0000256" key="8">
    <source>
        <dbReference type="ARBA" id="ARBA00023146"/>
    </source>
</evidence>
<feature type="domain" description="Aminoacyl-transfer RNA synthetases class-II family profile" evidence="11">
    <location>
        <begin position="33"/>
        <end position="470"/>
    </location>
</feature>
<evidence type="ECO:0000256" key="3">
    <source>
        <dbReference type="ARBA" id="ARBA00022490"/>
    </source>
</evidence>
<evidence type="ECO:0000313" key="13">
    <source>
        <dbReference type="Proteomes" id="UP000721920"/>
    </source>
</evidence>
<dbReference type="Gene3D" id="3.90.960.10">
    <property type="entry name" value="YbaK/aminoacyl-tRNA synthetase-associated domain"/>
    <property type="match status" value="1"/>
</dbReference>
<dbReference type="EMBL" id="DYXN01000015">
    <property type="protein sequence ID" value="HJE86151.1"/>
    <property type="molecule type" value="Genomic_DNA"/>
</dbReference>
<sequence length="574" mass="63903">MKQSKLLIPTLKEVPNDAEALSHQMMLRAGYIRQVTAGVYAYLPLAYRVLENIEKIIREEMAKIDAVETLMPAILPASLWEESGRYETYGPNLFKLKNRHDSDFILGPTHEETFTMLVRDAIKSYKRLPLVMYQIQPKYRDEDRPRYGLLRGREFIMEDGYSFTINDEDLDRIYSQMEHAYENIFDRVGLNYRAIVGDGGAMGGKDSKEFSAIAPVGEDTIVYSDSSDYAANLEMARSLFISKKSHAQPEELQKVATPGAKTIDEVAEFLDVKPSTLVKSMLYVAKYVDADDQPVMVLVRGDHAVNETKLKNYLNADFLDPATPDQAKEFLGANFGSLGPVGVGEDVKILADQYVGDMVNVTVGADEDGYHYVNANAGRDFRVDDYADFREVQPGDLSPDGAGVLKFTKGIEIGHIFKLGTRYSDALGATVLDEGGRQKPVVMGSYGIGVSRLLSAIAEQQADENGLVWPRNIAPFDIHLVPVNLKKEDQANLTDELEEQLTAKGYRVLTDDRKERPGVKFADSDLMGIPVRITIGKKAGEGIVEIKIRKTGETVEVIKDEVASTVEILFKDID</sequence>
<dbReference type="PANTHER" id="PTHR42753:SF2">
    <property type="entry name" value="PROLINE--TRNA LIGASE"/>
    <property type="match status" value="1"/>
</dbReference>
<dbReference type="GO" id="GO:0004827">
    <property type="term" value="F:proline-tRNA ligase activity"/>
    <property type="evidence" value="ECO:0007669"/>
    <property type="project" value="UniProtKB-UniRule"/>
</dbReference>
<dbReference type="Pfam" id="PF04073">
    <property type="entry name" value="tRNA_edit"/>
    <property type="match status" value="1"/>
</dbReference>
<dbReference type="HAMAP" id="MF_01569">
    <property type="entry name" value="Pro_tRNA_synth_type1"/>
    <property type="match status" value="1"/>
</dbReference>
<evidence type="ECO:0000256" key="1">
    <source>
        <dbReference type="ARBA" id="ARBA00004496"/>
    </source>
</evidence>
<keyword evidence="4 10" id="KW-0436">Ligase</keyword>
<dbReference type="GO" id="GO:0006433">
    <property type="term" value="P:prolyl-tRNA aminoacylation"/>
    <property type="evidence" value="ECO:0007669"/>
    <property type="project" value="UniProtKB-UniRule"/>
</dbReference>
<dbReference type="InterPro" id="IPR006195">
    <property type="entry name" value="aa-tRNA-synth_II"/>
</dbReference>
<dbReference type="NCBIfam" id="NF006625">
    <property type="entry name" value="PRK09194.1"/>
    <property type="match status" value="1"/>
</dbReference>
<dbReference type="FunFam" id="3.40.50.800:FF:000011">
    <property type="entry name" value="Proline--tRNA ligase"/>
    <property type="match status" value="1"/>
</dbReference>
<evidence type="ECO:0000256" key="6">
    <source>
        <dbReference type="ARBA" id="ARBA00022840"/>
    </source>
</evidence>
<dbReference type="CDD" id="cd04334">
    <property type="entry name" value="ProRS-INS"/>
    <property type="match status" value="1"/>
</dbReference>
<evidence type="ECO:0000256" key="7">
    <source>
        <dbReference type="ARBA" id="ARBA00022917"/>
    </source>
</evidence>
<dbReference type="InterPro" id="IPR002316">
    <property type="entry name" value="Pro-tRNA-ligase_IIa"/>
</dbReference>
<proteinExistence type="inferred from homology"/>
<dbReference type="NCBIfam" id="TIGR00409">
    <property type="entry name" value="proS_fam_II"/>
    <property type="match status" value="1"/>
</dbReference>
<dbReference type="InterPro" id="IPR007214">
    <property type="entry name" value="YbaK/aa-tRNA-synth-assoc-dom"/>
</dbReference>
<dbReference type="InterPro" id="IPR036621">
    <property type="entry name" value="Anticodon-bd_dom_sf"/>
</dbReference>
<comment type="subunit">
    <text evidence="2 10">Homodimer.</text>
</comment>
<dbReference type="Gene3D" id="3.40.50.800">
    <property type="entry name" value="Anticodon-binding domain"/>
    <property type="match status" value="1"/>
</dbReference>
<dbReference type="InterPro" id="IPR033730">
    <property type="entry name" value="ProRS_core_prok"/>
</dbReference>
<dbReference type="GO" id="GO:0002161">
    <property type="term" value="F:aminoacyl-tRNA deacylase activity"/>
    <property type="evidence" value="ECO:0007669"/>
    <property type="project" value="InterPro"/>
</dbReference>
<dbReference type="Pfam" id="PF00587">
    <property type="entry name" value="tRNA-synt_2b"/>
    <property type="match status" value="1"/>
</dbReference>
<dbReference type="InterPro" id="IPR002314">
    <property type="entry name" value="aa-tRNA-synt_IIb"/>
</dbReference>
<dbReference type="SUPFAM" id="SSF52954">
    <property type="entry name" value="Class II aaRS ABD-related"/>
    <property type="match status" value="1"/>
</dbReference>
<dbReference type="PRINTS" id="PR01046">
    <property type="entry name" value="TRNASYNTHPRO"/>
</dbReference>
<keyword evidence="7 10" id="KW-0648">Protein biosynthesis</keyword>
<dbReference type="CDD" id="cd00861">
    <property type="entry name" value="ProRS_anticodon_short"/>
    <property type="match status" value="1"/>
</dbReference>
<evidence type="ECO:0000259" key="11">
    <source>
        <dbReference type="PROSITE" id="PS50862"/>
    </source>
</evidence>
<keyword evidence="6 10" id="KW-0067">ATP-binding</keyword>
<comment type="caution">
    <text evidence="12">The sequence shown here is derived from an EMBL/GenBank/DDBJ whole genome shotgun (WGS) entry which is preliminary data.</text>
</comment>
<accession>A0A921EYK5</accession>
<evidence type="ECO:0000256" key="4">
    <source>
        <dbReference type="ARBA" id="ARBA00022598"/>
    </source>
</evidence>
<name>A0A921EYK5_9LACO</name>
<dbReference type="GO" id="GO:0005829">
    <property type="term" value="C:cytosol"/>
    <property type="evidence" value="ECO:0007669"/>
    <property type="project" value="TreeGrafter"/>
</dbReference>
<keyword evidence="3 10" id="KW-0963">Cytoplasm</keyword>
<evidence type="ECO:0000256" key="9">
    <source>
        <dbReference type="ARBA" id="ARBA00047671"/>
    </source>
</evidence>
<dbReference type="InterPro" id="IPR044140">
    <property type="entry name" value="ProRS_anticodon_short"/>
</dbReference>
<dbReference type="GO" id="GO:0005524">
    <property type="term" value="F:ATP binding"/>
    <property type="evidence" value="ECO:0007669"/>
    <property type="project" value="UniProtKB-UniRule"/>
</dbReference>
<dbReference type="Pfam" id="PF03129">
    <property type="entry name" value="HGTP_anticodon"/>
    <property type="match status" value="1"/>
</dbReference>
<dbReference type="SUPFAM" id="SSF55826">
    <property type="entry name" value="YbaK/ProRS associated domain"/>
    <property type="match status" value="1"/>
</dbReference>
<dbReference type="SUPFAM" id="SSF55681">
    <property type="entry name" value="Class II aaRS and biotin synthetases"/>
    <property type="match status" value="1"/>
</dbReference>
<comment type="catalytic activity">
    <reaction evidence="9 10">
        <text>tRNA(Pro) + L-proline + ATP = L-prolyl-tRNA(Pro) + AMP + diphosphate</text>
        <dbReference type="Rhea" id="RHEA:14305"/>
        <dbReference type="Rhea" id="RHEA-COMP:9700"/>
        <dbReference type="Rhea" id="RHEA-COMP:9702"/>
        <dbReference type="ChEBI" id="CHEBI:30616"/>
        <dbReference type="ChEBI" id="CHEBI:33019"/>
        <dbReference type="ChEBI" id="CHEBI:60039"/>
        <dbReference type="ChEBI" id="CHEBI:78442"/>
        <dbReference type="ChEBI" id="CHEBI:78532"/>
        <dbReference type="ChEBI" id="CHEBI:456215"/>
        <dbReference type="EC" id="6.1.1.15"/>
    </reaction>
</comment>
<dbReference type="InterPro" id="IPR036754">
    <property type="entry name" value="YbaK/aa-tRNA-synt-asso_dom_sf"/>
</dbReference>
<keyword evidence="5 10" id="KW-0547">Nucleotide-binding</keyword>
<comment type="function">
    <text evidence="10">Catalyzes the attachment of proline to tRNA(Pro) in a two-step reaction: proline is first activated by ATP to form Pro-AMP and then transferred to the acceptor end of tRNA(Pro). As ProRS can inadvertently accommodate and process non-cognate amino acids such as alanine and cysteine, to avoid such errors it has two additional distinct editing activities against alanine. One activity is designated as 'pretransfer' editing and involves the tRNA(Pro)-independent hydrolysis of activated Ala-AMP. The other activity is designated 'posttransfer' editing and involves deacylation of mischarged Ala-tRNA(Pro). The misacylated Cys-tRNA(Pro) is not edited by ProRS.</text>
</comment>
<dbReference type="PROSITE" id="PS50862">
    <property type="entry name" value="AA_TRNA_LIGASE_II"/>
    <property type="match status" value="1"/>
</dbReference>
<comment type="similarity">
    <text evidence="10">Belongs to the class-II aminoacyl-tRNA synthetase family. ProS type 1 subfamily.</text>
</comment>
<dbReference type="InterPro" id="IPR004500">
    <property type="entry name" value="Pro-tRNA-synth_IIa_bac-type"/>
</dbReference>
<reference evidence="12" key="2">
    <citation type="submission" date="2021-09" db="EMBL/GenBank/DDBJ databases">
        <authorList>
            <person name="Gilroy R."/>
        </authorList>
    </citation>
    <scope>NUCLEOTIDE SEQUENCE</scope>
    <source>
        <strain evidence="12">CHK173-2145</strain>
    </source>
</reference>
<dbReference type="InterPro" id="IPR023717">
    <property type="entry name" value="Pro-tRNA-Synthase_IIa_type1"/>
</dbReference>
<evidence type="ECO:0000256" key="5">
    <source>
        <dbReference type="ARBA" id="ARBA00022741"/>
    </source>
</evidence>
<dbReference type="Proteomes" id="UP000721920">
    <property type="component" value="Unassembled WGS sequence"/>
</dbReference>
<dbReference type="CDD" id="cd00779">
    <property type="entry name" value="ProRS_core_prok"/>
    <property type="match status" value="1"/>
</dbReference>
<dbReference type="Gene3D" id="3.30.930.10">
    <property type="entry name" value="Bira Bifunctional Protein, Domain 2"/>
    <property type="match status" value="2"/>
</dbReference>